<gene>
    <name evidence="1" type="ORF">GCM10025782_13780</name>
</gene>
<accession>A0ABP8XYA0</accession>
<evidence type="ECO:0000313" key="1">
    <source>
        <dbReference type="EMBL" id="GAA4717937.1"/>
    </source>
</evidence>
<evidence type="ECO:0000313" key="2">
    <source>
        <dbReference type="Proteomes" id="UP001500556"/>
    </source>
</evidence>
<reference evidence="2" key="1">
    <citation type="journal article" date="2019" name="Int. J. Syst. Evol. Microbiol.">
        <title>The Global Catalogue of Microorganisms (GCM) 10K type strain sequencing project: providing services to taxonomists for standard genome sequencing and annotation.</title>
        <authorList>
            <consortium name="The Broad Institute Genomics Platform"/>
            <consortium name="The Broad Institute Genome Sequencing Center for Infectious Disease"/>
            <person name="Wu L."/>
            <person name="Ma J."/>
        </authorList>
    </citation>
    <scope>NUCLEOTIDE SEQUENCE [LARGE SCALE GENOMIC DNA]</scope>
    <source>
        <strain evidence="2">JCM 18961</strain>
    </source>
</reference>
<organism evidence="1 2">
    <name type="scientific">Pedococcus ginsenosidimutans</name>
    <dbReference type="NCBI Taxonomy" id="490570"/>
    <lineage>
        <taxon>Bacteria</taxon>
        <taxon>Bacillati</taxon>
        <taxon>Actinomycetota</taxon>
        <taxon>Actinomycetes</taxon>
        <taxon>Micrococcales</taxon>
        <taxon>Intrasporangiaceae</taxon>
        <taxon>Pedococcus</taxon>
    </lineage>
</organism>
<comment type="caution">
    <text evidence="1">The sequence shown here is derived from an EMBL/GenBank/DDBJ whole genome shotgun (WGS) entry which is preliminary data.</text>
</comment>
<dbReference type="EMBL" id="BAABLO010000004">
    <property type="protein sequence ID" value="GAA4717937.1"/>
    <property type="molecule type" value="Genomic_DNA"/>
</dbReference>
<protein>
    <submittedName>
        <fullName evidence="1">Streptomycin 6-kinase</fullName>
    </submittedName>
</protein>
<sequence length="314" mass="33742">MTRTQDAAALLPEDFLESVRRLTAQEGAVGGPSGSEWAAGLPRLLADVLDDWGLTVAGPACTGYSSVVLPVLREGARLALKLGWPHVEARDEALALRLWDGRGAVRLVAADPHRSVLLLEALDSSRTLGELDVDTACEVTGELLRELHVPAPPQVGRLSEHVRRHATAVVGAGSVLPRRMAERTAGLLDDLLSDPSCDATLLHGDLHHENVLHTLPGSDRPQWLAIDPHAVAGHPGWEVQALLRNRRDELGTGSAFRYLVLRRVEVTCDAAGIDEDEALAWSYVHTAIQAGWAAKGQDSDEVTFDIALLKALDG</sequence>
<dbReference type="RefSeq" id="WP_345502076.1">
    <property type="nucleotide sequence ID" value="NZ_BAABLO010000004.1"/>
</dbReference>
<dbReference type="InterPro" id="IPR011009">
    <property type="entry name" value="Kinase-like_dom_sf"/>
</dbReference>
<dbReference type="Proteomes" id="UP001500556">
    <property type="component" value="Unassembled WGS sequence"/>
</dbReference>
<dbReference type="Pfam" id="PF04655">
    <property type="entry name" value="APH_6_hur"/>
    <property type="match status" value="1"/>
</dbReference>
<dbReference type="Gene3D" id="3.90.1200.10">
    <property type="match status" value="1"/>
</dbReference>
<keyword evidence="2" id="KW-1185">Reference proteome</keyword>
<dbReference type="InterPro" id="IPR006748">
    <property type="entry name" value="NH2Glyco/OHUrea_AB-resist_kin"/>
</dbReference>
<name>A0ABP8XYA0_9MICO</name>
<dbReference type="SUPFAM" id="SSF56112">
    <property type="entry name" value="Protein kinase-like (PK-like)"/>
    <property type="match status" value="1"/>
</dbReference>
<proteinExistence type="predicted"/>